<evidence type="ECO:0000313" key="3">
    <source>
        <dbReference type="Proteomes" id="UP001595629"/>
    </source>
</evidence>
<dbReference type="RefSeq" id="WP_386736917.1">
    <property type="nucleotide sequence ID" value="NZ_JBHRXI010000017.1"/>
</dbReference>
<dbReference type="PANTHER" id="PTHR30121:SF11">
    <property type="entry name" value="AAA+ ATPASE DOMAIN-CONTAINING PROTEIN"/>
    <property type="match status" value="1"/>
</dbReference>
<dbReference type="EMBL" id="JBHRXI010000017">
    <property type="protein sequence ID" value="MFC3615649.1"/>
    <property type="molecule type" value="Genomic_DNA"/>
</dbReference>
<comment type="caution">
    <text evidence="2">The sequence shown here is derived from an EMBL/GenBank/DDBJ whole genome shotgun (WGS) entry which is preliminary data.</text>
</comment>
<dbReference type="Proteomes" id="UP001595629">
    <property type="component" value="Unassembled WGS sequence"/>
</dbReference>
<reference evidence="3" key="1">
    <citation type="journal article" date="2019" name="Int. J. Syst. Evol. Microbiol.">
        <title>The Global Catalogue of Microorganisms (GCM) 10K type strain sequencing project: providing services to taxonomists for standard genome sequencing and annotation.</title>
        <authorList>
            <consortium name="The Broad Institute Genomics Platform"/>
            <consortium name="The Broad Institute Genome Sequencing Center for Infectious Disease"/>
            <person name="Wu L."/>
            <person name="Ma J."/>
        </authorList>
    </citation>
    <scope>NUCLEOTIDE SEQUENCE [LARGE SCALE GENOMIC DNA]</scope>
    <source>
        <strain evidence="3">KCTC 42911</strain>
    </source>
</reference>
<dbReference type="Gene3D" id="3.40.50.300">
    <property type="entry name" value="P-loop containing nucleotide triphosphate hydrolases"/>
    <property type="match status" value="2"/>
</dbReference>
<keyword evidence="3" id="KW-1185">Reference proteome</keyword>
<dbReference type="PANTHER" id="PTHR30121">
    <property type="entry name" value="UNCHARACTERIZED PROTEIN YJGR-RELATED"/>
    <property type="match status" value="1"/>
</dbReference>
<name>A0ABV7TLJ6_9RHOB</name>
<dbReference type="InterPro" id="IPR051162">
    <property type="entry name" value="T4SS_component"/>
</dbReference>
<proteinExistence type="predicted"/>
<evidence type="ECO:0000313" key="2">
    <source>
        <dbReference type="EMBL" id="MFC3615649.1"/>
    </source>
</evidence>
<sequence>MHVPVTMLGNAWSRYGSRAFGIRQTDRMQHLYIIGQTGAGKSTLLLNMALQDAAQGTGFCLIDPHGDLAEELGARVGDRALVWRPYDRDCPLGYNPLTRTSPALRPLVTSGLIATLRHQWADAWGVRMEHLLRHAVLALLDQPATDLRDIMRLFLNREFRKDVISRITDPQLLQFWTEEYPGMNYKTAADGVVPIANKLGTFLSHPVVRQALCEPREPLRFRALMDEGGILIVNLAKGRLGSDIANLLGGLVVSSLTHAAFTRDLSSARRPFMLYVDEFHNFTTDALAETLSETRKYGLSLTLAQQHCRQSSDALFTGIMGNVGSLVAYRTGPLDAGLIAQQLGDVTPEQLIGLPNYQTLVRLMVDGTQTRAFSADMPPPPAQV</sequence>
<dbReference type="Pfam" id="PF10412">
    <property type="entry name" value="TrwB_AAD_bind"/>
    <property type="match status" value="1"/>
</dbReference>
<feature type="domain" description="Type IV secretion system coupling protein TraD DNA-binding" evidence="1">
    <location>
        <begin position="27"/>
        <end position="159"/>
    </location>
</feature>
<organism evidence="2 3">
    <name type="scientific">Lutimaribacter marinistellae</name>
    <dbReference type="NCBI Taxonomy" id="1820329"/>
    <lineage>
        <taxon>Bacteria</taxon>
        <taxon>Pseudomonadati</taxon>
        <taxon>Pseudomonadota</taxon>
        <taxon>Alphaproteobacteria</taxon>
        <taxon>Rhodobacterales</taxon>
        <taxon>Roseobacteraceae</taxon>
        <taxon>Lutimaribacter</taxon>
    </lineage>
</organism>
<dbReference type="InterPro" id="IPR019476">
    <property type="entry name" value="T4SS_TraD_DNA-bd"/>
</dbReference>
<dbReference type="SUPFAM" id="SSF52540">
    <property type="entry name" value="P-loop containing nucleoside triphosphate hydrolases"/>
    <property type="match status" value="1"/>
</dbReference>
<evidence type="ECO:0000259" key="1">
    <source>
        <dbReference type="Pfam" id="PF10412"/>
    </source>
</evidence>
<gene>
    <name evidence="2" type="ORF">ACFORG_17985</name>
</gene>
<accession>A0ABV7TLJ6</accession>
<dbReference type="InterPro" id="IPR027417">
    <property type="entry name" value="P-loop_NTPase"/>
</dbReference>
<protein>
    <submittedName>
        <fullName evidence="2">Type IV secretory system conjugative DNA transfer family protein</fullName>
    </submittedName>
</protein>